<dbReference type="OrthoDB" id="1689567at2759"/>
<dbReference type="Pfam" id="PF14703">
    <property type="entry name" value="PHM7_cyt"/>
    <property type="match status" value="1"/>
</dbReference>
<reference evidence="12 13" key="1">
    <citation type="submission" date="2018-03" db="EMBL/GenBank/DDBJ databases">
        <title>Genomes of Pezizomycetes fungi and the evolution of truffles.</title>
        <authorList>
            <person name="Murat C."/>
            <person name="Payen T."/>
            <person name="Noel B."/>
            <person name="Kuo A."/>
            <person name="Martin F.M."/>
        </authorList>
    </citation>
    <scope>NUCLEOTIDE SEQUENCE [LARGE SCALE GENOMIC DNA]</scope>
    <source>
        <strain evidence="12">091103-1</strain>
    </source>
</reference>
<comment type="subcellular location">
    <subcellularLocation>
        <location evidence="1">Membrane</location>
        <topology evidence="1">Multi-pass membrane protein</topology>
    </subcellularLocation>
</comment>
<sequence length="798" mass="89630">MTAHTLHHGTTLPRSDNDTHTGLPTDTRRTDLPTQLVISTTLGLGAFLTFCFLRPRWSSLYAARKRQLGSAASLPNLPKTFLGWIPALWGITDEQVLSSAGLDAYVFLSFFKMAIRFLSVAAVLALAVLMPIHLHFDHSVPKPKVSFSEWALRPTGRGINILGGKDKDEIKLDGPYLWAYVVFVYLFTALAVYLLLNQSKRVLAVRQECLGNRVTVTDRTVRLSGIPKVLRSEDALKEYIEGLGVGKVDSVTICRNWAVLDRLMAQRQDLVRRLEEAYAVYNGHRKVGRNLETLPFTQPSPPHPLPSGGEETQPLLNRGPRPSRVDDRPSMTIRVGPWGLKRRKVDAIDYLTMKLKTLDERIVGARKKEYEPTSIAFVTMESVASAQVVIQAVLDPRANRMTAAQAPAPSDIVWENTYRSRSTRLICSWGISILVSLLSIVWLIPVTGLAGLLNLSDIRRVSPGLADLLEGSPIISSLIQNTLPTAVLTLFNILVPYFYDWLSNCQGQISQGDVELSLISKNFFFTFFNVFFAFTTLGTALTFNNLWEQLKGSLSDTTRIAYALARSLGNLASFYVNLIILQGIGMFPFRLLQFGSVALYPIMYAGARTPRDFAELVRPSMFSYGFYLPQPILILIICIIYSVLPSGGLILGFGWVYFVIGYFTYKYQLLYSMDHPQHSTGQAWSMIFYRVILGLFIFQLAMAGFLAINHAFTRSFLIVPLLFVSIWLAWMFSRIYVPLNKFIALKAVREPEFSNGSTVSGDTMEEREKGERFINPNLVIPLEDAWVIGSRHQQQHQE</sequence>
<evidence type="ECO:0000259" key="11">
    <source>
        <dbReference type="Pfam" id="PF14703"/>
    </source>
</evidence>
<evidence type="ECO:0000259" key="10">
    <source>
        <dbReference type="Pfam" id="PF13967"/>
    </source>
</evidence>
<keyword evidence="13" id="KW-1185">Reference proteome</keyword>
<feature type="transmembrane region" description="Helical" evidence="8">
    <location>
        <begin position="714"/>
        <end position="737"/>
    </location>
</feature>
<feature type="transmembrane region" description="Helical" evidence="8">
    <location>
        <begin position="36"/>
        <end position="57"/>
    </location>
</feature>
<feature type="transmembrane region" description="Helical" evidence="8">
    <location>
        <begin position="621"/>
        <end position="643"/>
    </location>
</feature>
<evidence type="ECO:0000256" key="3">
    <source>
        <dbReference type="ARBA" id="ARBA00022448"/>
    </source>
</evidence>
<evidence type="ECO:0000256" key="8">
    <source>
        <dbReference type="SAM" id="Phobius"/>
    </source>
</evidence>
<dbReference type="Pfam" id="PF13967">
    <property type="entry name" value="RSN1_TM"/>
    <property type="match status" value="1"/>
</dbReference>
<comment type="similarity">
    <text evidence="2">Belongs to the CSC1 (TC 1.A.17) family.</text>
</comment>
<feature type="transmembrane region" description="Helical" evidence="8">
    <location>
        <begin position="425"/>
        <end position="444"/>
    </location>
</feature>
<evidence type="ECO:0000256" key="7">
    <source>
        <dbReference type="SAM" id="MobiDB-lite"/>
    </source>
</evidence>
<name>A0A317SNC4_9PEZI</name>
<organism evidence="12 13">
    <name type="scientific">Tuber magnatum</name>
    <name type="common">white Piedmont truffle</name>
    <dbReference type="NCBI Taxonomy" id="42249"/>
    <lineage>
        <taxon>Eukaryota</taxon>
        <taxon>Fungi</taxon>
        <taxon>Dikarya</taxon>
        <taxon>Ascomycota</taxon>
        <taxon>Pezizomycotina</taxon>
        <taxon>Pezizomycetes</taxon>
        <taxon>Pezizales</taxon>
        <taxon>Tuberaceae</taxon>
        <taxon>Tuber</taxon>
    </lineage>
</organism>
<evidence type="ECO:0000256" key="5">
    <source>
        <dbReference type="ARBA" id="ARBA00022989"/>
    </source>
</evidence>
<keyword evidence="3" id="KW-0813">Transport</keyword>
<dbReference type="GO" id="GO:0005886">
    <property type="term" value="C:plasma membrane"/>
    <property type="evidence" value="ECO:0007669"/>
    <property type="project" value="TreeGrafter"/>
</dbReference>
<feature type="region of interest" description="Disordered" evidence="7">
    <location>
        <begin position="295"/>
        <end position="330"/>
    </location>
</feature>
<feature type="domain" description="CSC1/OSCA1-like 7TM region" evidence="9">
    <location>
        <begin position="429"/>
        <end position="705"/>
    </location>
</feature>
<feature type="transmembrane region" description="Helical" evidence="8">
    <location>
        <begin position="649"/>
        <end position="667"/>
    </location>
</feature>
<dbReference type="PANTHER" id="PTHR13018">
    <property type="entry name" value="PROBABLE MEMBRANE PROTEIN DUF221-RELATED"/>
    <property type="match status" value="1"/>
</dbReference>
<dbReference type="Pfam" id="PF02714">
    <property type="entry name" value="RSN1_7TM"/>
    <property type="match status" value="1"/>
</dbReference>
<keyword evidence="6 8" id="KW-0472">Membrane</keyword>
<evidence type="ECO:0000256" key="4">
    <source>
        <dbReference type="ARBA" id="ARBA00022692"/>
    </source>
</evidence>
<evidence type="ECO:0000259" key="9">
    <source>
        <dbReference type="Pfam" id="PF02714"/>
    </source>
</evidence>
<feature type="domain" description="CSC1/OSCA1-like cytosolic" evidence="11">
    <location>
        <begin position="218"/>
        <end position="416"/>
    </location>
</feature>
<keyword evidence="4 8" id="KW-0812">Transmembrane</keyword>
<dbReference type="InterPro" id="IPR032880">
    <property type="entry name" value="CSC1/OSCA1-like_N"/>
</dbReference>
<dbReference type="AlphaFoldDB" id="A0A317SNC4"/>
<feature type="region of interest" description="Disordered" evidence="7">
    <location>
        <begin position="1"/>
        <end position="28"/>
    </location>
</feature>
<feature type="transmembrane region" description="Helical" evidence="8">
    <location>
        <begin position="687"/>
        <end position="708"/>
    </location>
</feature>
<feature type="transmembrane region" description="Helical" evidence="8">
    <location>
        <begin position="117"/>
        <end position="136"/>
    </location>
</feature>
<gene>
    <name evidence="12" type="ORF">C7212DRAFT_297422</name>
</gene>
<dbReference type="PANTHER" id="PTHR13018:SF5">
    <property type="entry name" value="RE44586P"/>
    <property type="match status" value="1"/>
</dbReference>
<evidence type="ECO:0000256" key="1">
    <source>
        <dbReference type="ARBA" id="ARBA00004141"/>
    </source>
</evidence>
<proteinExistence type="inferred from homology"/>
<dbReference type="InterPro" id="IPR003864">
    <property type="entry name" value="CSC1/OSCA1-like_7TM"/>
</dbReference>
<dbReference type="GO" id="GO:0005227">
    <property type="term" value="F:calcium-activated cation channel activity"/>
    <property type="evidence" value="ECO:0007669"/>
    <property type="project" value="InterPro"/>
</dbReference>
<evidence type="ECO:0000313" key="13">
    <source>
        <dbReference type="Proteomes" id="UP000246991"/>
    </source>
</evidence>
<accession>A0A317SNC4</accession>
<evidence type="ECO:0000313" key="12">
    <source>
        <dbReference type="EMBL" id="PWW75190.1"/>
    </source>
</evidence>
<dbReference type="InterPro" id="IPR045122">
    <property type="entry name" value="Csc1-like"/>
</dbReference>
<feature type="transmembrane region" description="Helical" evidence="8">
    <location>
        <begin position="177"/>
        <end position="196"/>
    </location>
</feature>
<keyword evidence="5 8" id="KW-1133">Transmembrane helix</keyword>
<feature type="transmembrane region" description="Helical" evidence="8">
    <location>
        <begin position="574"/>
        <end position="600"/>
    </location>
</feature>
<dbReference type="EMBL" id="PYWC01000050">
    <property type="protein sequence ID" value="PWW75190.1"/>
    <property type="molecule type" value="Genomic_DNA"/>
</dbReference>
<dbReference type="InterPro" id="IPR027815">
    <property type="entry name" value="CSC1/OSCA1-like_cyt"/>
</dbReference>
<feature type="domain" description="CSC1/OSCA1-like N-terminal transmembrane" evidence="10">
    <location>
        <begin position="34"/>
        <end position="197"/>
    </location>
</feature>
<evidence type="ECO:0000256" key="6">
    <source>
        <dbReference type="ARBA" id="ARBA00023136"/>
    </source>
</evidence>
<feature type="transmembrane region" description="Helical" evidence="8">
    <location>
        <begin position="523"/>
        <end position="543"/>
    </location>
</feature>
<protein>
    <submittedName>
        <fullName evidence="12">DUF221-domain-containing protein</fullName>
    </submittedName>
</protein>
<evidence type="ECO:0000256" key="2">
    <source>
        <dbReference type="ARBA" id="ARBA00007779"/>
    </source>
</evidence>
<comment type="caution">
    <text evidence="12">The sequence shown here is derived from an EMBL/GenBank/DDBJ whole genome shotgun (WGS) entry which is preliminary data.</text>
</comment>
<dbReference type="Proteomes" id="UP000246991">
    <property type="component" value="Unassembled WGS sequence"/>
</dbReference>